<evidence type="ECO:0000313" key="2">
    <source>
        <dbReference type="Proteomes" id="UP000439752"/>
    </source>
</evidence>
<accession>A0A653IJ50</accession>
<dbReference type="Pfam" id="PF14275">
    <property type="entry name" value="DUF4362"/>
    <property type="match status" value="1"/>
</dbReference>
<reference evidence="1 2" key="1">
    <citation type="submission" date="2019-10" db="EMBL/GenBank/DDBJ databases">
        <authorList>
            <person name="Karimi E."/>
        </authorList>
    </citation>
    <scope>NUCLEOTIDE SEQUENCE [LARGE SCALE GENOMIC DNA]</scope>
    <source>
        <strain evidence="1">Exiguobacterium sp. 9Y</strain>
    </source>
</reference>
<dbReference type="Proteomes" id="UP000439752">
    <property type="component" value="Unassembled WGS sequence"/>
</dbReference>
<proteinExistence type="predicted"/>
<protein>
    <recommendedName>
        <fullName evidence="3">DUF4362 domain-containing protein</fullName>
    </recommendedName>
</protein>
<dbReference type="PROSITE" id="PS51257">
    <property type="entry name" value="PROKAR_LIPOPROTEIN"/>
    <property type="match status" value="1"/>
</dbReference>
<dbReference type="InterPro" id="IPR025372">
    <property type="entry name" value="DUF4362"/>
</dbReference>
<evidence type="ECO:0000313" key="1">
    <source>
        <dbReference type="EMBL" id="VWX38655.1"/>
    </source>
</evidence>
<name>A0A653IJ50_9BACL</name>
<dbReference type="AlphaFoldDB" id="A0A653IJ50"/>
<dbReference type="RefSeq" id="WP_159172521.1">
    <property type="nucleotide sequence ID" value="NZ_LR732308.1"/>
</dbReference>
<evidence type="ECO:0008006" key="3">
    <source>
        <dbReference type="Google" id="ProtNLM"/>
    </source>
</evidence>
<organism evidence="1 2">
    <name type="scientific">Exiguobacterium oxidotolerans</name>
    <dbReference type="NCBI Taxonomy" id="223958"/>
    <lineage>
        <taxon>Bacteria</taxon>
        <taxon>Bacillati</taxon>
        <taxon>Bacillota</taxon>
        <taxon>Bacilli</taxon>
        <taxon>Bacillales</taxon>
        <taxon>Bacillales Family XII. Incertae Sedis</taxon>
        <taxon>Exiguobacterium</taxon>
    </lineage>
</organism>
<gene>
    <name evidence="1" type="ORF">EXIGUO9Y_60026</name>
</gene>
<dbReference type="EMBL" id="CABWKQ010000056">
    <property type="protein sequence ID" value="VWX38655.1"/>
    <property type="molecule type" value="Genomic_DNA"/>
</dbReference>
<sequence>MKKSWFCLAGSLLVLSGCGNENYTNEKALKNGDIVRHMTELENGERFQEFIDHVARQETDDIRITSYTTEGDPIFQDVTYDGKQFSYSLDSSQDEFGNQADDRDGESCQALKKDQTDETHVYLLADCAEGEDHPLLEATAAELGK</sequence>
<keyword evidence="2" id="KW-1185">Reference proteome</keyword>